<evidence type="ECO:0000313" key="1">
    <source>
        <dbReference type="EMBL" id="STO09046.1"/>
    </source>
</evidence>
<dbReference type="OrthoDB" id="2356882at2"/>
<dbReference type="RefSeq" id="WP_029335941.1">
    <property type="nucleotide sequence ID" value="NZ_UGGP01000001.1"/>
</dbReference>
<dbReference type="AlphaFoldDB" id="A0A377FX23"/>
<dbReference type="EMBL" id="UGGP01000001">
    <property type="protein sequence ID" value="STO09046.1"/>
    <property type="molecule type" value="Genomic_DNA"/>
</dbReference>
<proteinExistence type="predicted"/>
<accession>A0A377FX23</accession>
<sequence>MTYEPLTAEHDLKTGDRVSLKVEAAGEQRDGFITEFEDAGFWIRFDDDIENEDFIDYRDHLLVALISRPIVVVAAHPELKPYEQLVSELQYRVYQGFTIEGVDRTADGVDVHIKLLEDGQTYTQTLRSSFDGDTEHVRYI</sequence>
<dbReference type="Proteomes" id="UP000254060">
    <property type="component" value="Unassembled WGS sequence"/>
</dbReference>
<name>A0A377FX23_9BACL</name>
<organism evidence="1 2">
    <name type="scientific">Exiguobacterium aurantiacum</name>
    <dbReference type="NCBI Taxonomy" id="33987"/>
    <lineage>
        <taxon>Bacteria</taxon>
        <taxon>Bacillati</taxon>
        <taxon>Bacillota</taxon>
        <taxon>Bacilli</taxon>
        <taxon>Bacillales</taxon>
        <taxon>Bacillales Family XII. Incertae Sedis</taxon>
        <taxon>Exiguobacterium</taxon>
    </lineage>
</organism>
<reference evidence="1 2" key="1">
    <citation type="submission" date="2018-06" db="EMBL/GenBank/DDBJ databases">
        <authorList>
            <consortium name="Pathogen Informatics"/>
            <person name="Doyle S."/>
        </authorList>
    </citation>
    <scope>NUCLEOTIDE SEQUENCE [LARGE SCALE GENOMIC DNA]</scope>
    <source>
        <strain evidence="1 2">NCTC13163</strain>
    </source>
</reference>
<evidence type="ECO:0000313" key="2">
    <source>
        <dbReference type="Proteomes" id="UP000254060"/>
    </source>
</evidence>
<protein>
    <submittedName>
        <fullName evidence="1">Uncharacterized protein</fullName>
    </submittedName>
</protein>
<gene>
    <name evidence="1" type="ORF">NCTC13163_02441</name>
</gene>
<dbReference type="STRING" id="1397694.GCA_000702585_02927"/>